<name>A0ABY6SIK4_PODCO</name>
<accession>A0ABY6SIK4</accession>
<dbReference type="InterPro" id="IPR011051">
    <property type="entry name" value="RmlC_Cupin_sf"/>
</dbReference>
<proteinExistence type="predicted"/>
<sequence>MYIYDHHWIIPGRTHPPCFSYDKTGPFFYLREGFASHQSTLDAPFHIATLSFPPQQTHLPLSTTPITTTAMSSSERDQPIYNPLGSPTRHVTTHSPTTGLSIFAPPSLLPSSPTPYGSVGMVVHDLYKTFTTPLNMSTEDDINRLQAHPLQPSPGTLWFPKAPGETLVRYCDWGPGQAIQFHRTETIDFGVVIEGEMVLTLDGLEKRRLKKGDVVVQRGTMHAWENKSDTAWARVVFFLVGAEAVDVGGNKKTEELPWSHA</sequence>
<dbReference type="CDD" id="cd02231">
    <property type="entry name" value="cupin_BLL6423-like"/>
    <property type="match status" value="1"/>
</dbReference>
<evidence type="ECO:0000313" key="3">
    <source>
        <dbReference type="Proteomes" id="UP000280685"/>
    </source>
</evidence>
<dbReference type="EMBL" id="LR026969">
    <property type="protein sequence ID" value="VBB84820.1"/>
    <property type="molecule type" value="Genomic_DNA"/>
</dbReference>
<feature type="domain" description="Cupin type-2" evidence="1">
    <location>
        <begin position="172"/>
        <end position="235"/>
    </location>
</feature>
<dbReference type="SUPFAM" id="SSF51182">
    <property type="entry name" value="RmlC-like cupins"/>
    <property type="match status" value="1"/>
</dbReference>
<dbReference type="InterPro" id="IPR014710">
    <property type="entry name" value="RmlC-like_jellyroll"/>
</dbReference>
<reference evidence="2" key="1">
    <citation type="submission" date="2018-02" db="EMBL/GenBank/DDBJ databases">
        <authorList>
            <person name="Silar P."/>
        </authorList>
    </citation>
    <scope>NUCLEOTIDE SEQUENCE [LARGE SCALE GENOMIC DNA]</scope>
    <source>
        <strain evidence="2">T</strain>
    </source>
</reference>
<dbReference type="InterPro" id="IPR047142">
    <property type="entry name" value="OryJ/VirC-like"/>
</dbReference>
<gene>
    <name evidence="2" type="ORF">PODCO_610670</name>
</gene>
<dbReference type="Gene3D" id="2.60.120.10">
    <property type="entry name" value="Jelly Rolls"/>
    <property type="match status" value="1"/>
</dbReference>
<dbReference type="InterPro" id="IPR013096">
    <property type="entry name" value="Cupin_2"/>
</dbReference>
<dbReference type="PANTHER" id="PTHR36156">
    <property type="entry name" value="SLR2101 PROTEIN"/>
    <property type="match status" value="1"/>
</dbReference>
<keyword evidence="3" id="KW-1185">Reference proteome</keyword>
<evidence type="ECO:0000259" key="1">
    <source>
        <dbReference type="Pfam" id="PF07883"/>
    </source>
</evidence>
<dbReference type="PANTHER" id="PTHR36156:SF2">
    <property type="entry name" value="CUPIN TYPE-2 DOMAIN-CONTAINING PROTEIN"/>
    <property type="match status" value="1"/>
</dbReference>
<evidence type="ECO:0000313" key="2">
    <source>
        <dbReference type="EMBL" id="VBB84820.1"/>
    </source>
</evidence>
<organism evidence="2 3">
    <name type="scientific">Podospora comata</name>
    <dbReference type="NCBI Taxonomy" id="48703"/>
    <lineage>
        <taxon>Eukaryota</taxon>
        <taxon>Fungi</taxon>
        <taxon>Dikarya</taxon>
        <taxon>Ascomycota</taxon>
        <taxon>Pezizomycotina</taxon>
        <taxon>Sordariomycetes</taxon>
        <taxon>Sordariomycetidae</taxon>
        <taxon>Sordariales</taxon>
        <taxon>Podosporaceae</taxon>
        <taxon>Podospora</taxon>
    </lineage>
</organism>
<protein>
    <submittedName>
        <fullName evidence="2">Cupin domain protein</fullName>
    </submittedName>
</protein>
<dbReference type="Pfam" id="PF07883">
    <property type="entry name" value="Cupin_2"/>
    <property type="match status" value="1"/>
</dbReference>
<dbReference type="Proteomes" id="UP000280685">
    <property type="component" value="Chromosome 6"/>
</dbReference>